<dbReference type="GO" id="GO:0005794">
    <property type="term" value="C:Golgi apparatus"/>
    <property type="evidence" value="ECO:0007669"/>
    <property type="project" value="TreeGrafter"/>
</dbReference>
<dbReference type="AlphaFoldDB" id="A0AAD9V250"/>
<dbReference type="PANTHER" id="PTHR45806">
    <property type="entry name" value="SYNAPTOBREVIN HOMOLOG YKT6"/>
    <property type="match status" value="1"/>
</dbReference>
<evidence type="ECO:0000256" key="2">
    <source>
        <dbReference type="ARBA" id="ARBA00022481"/>
    </source>
</evidence>
<comment type="caution">
    <text evidence="11">The sequence shown here is derived from an EMBL/GenBank/DDBJ whole genome shotgun (WGS) entry which is preliminary data.</text>
</comment>
<dbReference type="EMBL" id="JARQWQ010000044">
    <property type="protein sequence ID" value="KAK2558391.1"/>
    <property type="molecule type" value="Genomic_DNA"/>
</dbReference>
<proteinExistence type="inferred from homology"/>
<feature type="domain" description="Longin" evidence="9">
    <location>
        <begin position="7"/>
        <end position="105"/>
    </location>
</feature>
<accession>A0AAD9V250</accession>
<dbReference type="PROSITE" id="PS50892">
    <property type="entry name" value="V_SNARE"/>
    <property type="match status" value="1"/>
</dbReference>
<keyword evidence="5" id="KW-0449">Lipoprotein</keyword>
<reference evidence="11" key="2">
    <citation type="journal article" date="2023" name="Science">
        <title>Genomic signatures of disease resistance in endangered staghorn corals.</title>
        <authorList>
            <person name="Vollmer S.V."/>
            <person name="Selwyn J.D."/>
            <person name="Despard B.A."/>
            <person name="Roesel C.L."/>
        </authorList>
    </citation>
    <scope>NUCLEOTIDE SEQUENCE</scope>
    <source>
        <strain evidence="11">K2</strain>
    </source>
</reference>
<keyword evidence="3" id="KW-0472">Membrane</keyword>
<evidence type="ECO:0000256" key="3">
    <source>
        <dbReference type="ARBA" id="ARBA00023136"/>
    </source>
</evidence>
<evidence type="ECO:0000259" key="10">
    <source>
        <dbReference type="PROSITE" id="PS50892"/>
    </source>
</evidence>
<dbReference type="PROSITE" id="PS50859">
    <property type="entry name" value="LONGIN"/>
    <property type="match status" value="1"/>
</dbReference>
<dbReference type="Pfam" id="PF00957">
    <property type="entry name" value="Synaptobrevin"/>
    <property type="match status" value="1"/>
</dbReference>
<dbReference type="Pfam" id="PF13774">
    <property type="entry name" value="Longin"/>
    <property type="match status" value="1"/>
</dbReference>
<dbReference type="Gene3D" id="1.20.5.110">
    <property type="match status" value="1"/>
</dbReference>
<evidence type="ECO:0000259" key="9">
    <source>
        <dbReference type="PROSITE" id="PS50859"/>
    </source>
</evidence>
<evidence type="ECO:0000256" key="4">
    <source>
        <dbReference type="ARBA" id="ARBA00023139"/>
    </source>
</evidence>
<evidence type="ECO:0000256" key="5">
    <source>
        <dbReference type="ARBA" id="ARBA00023288"/>
    </source>
</evidence>
<evidence type="ECO:0000313" key="11">
    <source>
        <dbReference type="EMBL" id="KAK2558391.1"/>
    </source>
</evidence>
<dbReference type="CDD" id="cd14824">
    <property type="entry name" value="Longin"/>
    <property type="match status" value="1"/>
</dbReference>
<comment type="similarity">
    <text evidence="1">Belongs to the synaptobrevin family.</text>
</comment>
<keyword evidence="4" id="KW-0564">Palmitate</keyword>
<keyword evidence="8" id="KW-0175">Coiled coil</keyword>
<keyword evidence="2" id="KW-0488">Methylation</keyword>
<dbReference type="SUPFAM" id="SSF64356">
    <property type="entry name" value="SNARE-like"/>
    <property type="match status" value="1"/>
</dbReference>
<keyword evidence="12" id="KW-1185">Reference proteome</keyword>
<dbReference type="SMART" id="SM01270">
    <property type="entry name" value="Longin"/>
    <property type="match status" value="1"/>
</dbReference>
<comment type="subcellular location">
    <subcellularLocation>
        <location evidence="7">Endomembrane system</location>
        <topology evidence="7">Lipid-anchor</topology>
        <orientation evidence="7">Cytoplasmic side</orientation>
    </subcellularLocation>
</comment>
<name>A0AAD9V250_ACRCE</name>
<dbReference type="Gene3D" id="3.30.450.50">
    <property type="entry name" value="Longin domain"/>
    <property type="match status" value="1"/>
</dbReference>
<dbReference type="InterPro" id="IPR010908">
    <property type="entry name" value="Longin_dom"/>
</dbReference>
<dbReference type="InterPro" id="IPR011012">
    <property type="entry name" value="Longin-like_dom_sf"/>
</dbReference>
<organism evidence="11 12">
    <name type="scientific">Acropora cervicornis</name>
    <name type="common">Staghorn coral</name>
    <dbReference type="NCBI Taxonomy" id="6130"/>
    <lineage>
        <taxon>Eukaryota</taxon>
        <taxon>Metazoa</taxon>
        <taxon>Cnidaria</taxon>
        <taxon>Anthozoa</taxon>
        <taxon>Hexacorallia</taxon>
        <taxon>Scleractinia</taxon>
        <taxon>Astrocoeniina</taxon>
        <taxon>Acroporidae</taxon>
        <taxon>Acropora</taxon>
    </lineage>
</organism>
<dbReference type="PANTHER" id="PTHR45806:SF1">
    <property type="entry name" value="SYNAPTOBREVIN HOMOLOG YKT6"/>
    <property type="match status" value="1"/>
</dbReference>
<sequence length="166" mass="19355">MKLYALSVVRKDFKSKTLVSAFDLQSFGYFQRSSVKEFMQFTSQILVERTREKERASVKEQEYVCHVFVRSDSLGGVIVSDLEYPQRVVFTLLNKVLDDFSNKFSHSIFWPECEKYLEDYQHNTIETVLQRGEKLDDLVEKSEGLTLQSKAFYKTAKKTNSCCSIQ</sequence>
<gene>
    <name evidence="11" type="ORF">P5673_019091</name>
</gene>
<protein>
    <submittedName>
        <fullName evidence="11">Synaptobrevin-like protein YKT6</fullName>
    </submittedName>
</protein>
<dbReference type="SUPFAM" id="SSF58038">
    <property type="entry name" value="SNARE fusion complex"/>
    <property type="match status" value="1"/>
</dbReference>
<feature type="domain" description="V-SNARE coiled-coil homology" evidence="10">
    <location>
        <begin position="106"/>
        <end position="166"/>
    </location>
</feature>
<evidence type="ECO:0000313" key="12">
    <source>
        <dbReference type="Proteomes" id="UP001249851"/>
    </source>
</evidence>
<evidence type="ECO:0000256" key="8">
    <source>
        <dbReference type="PROSITE-ProRule" id="PRU00290"/>
    </source>
</evidence>
<keyword evidence="6" id="KW-0636">Prenylation</keyword>
<dbReference type="GO" id="GO:0006888">
    <property type="term" value="P:endoplasmic reticulum to Golgi vesicle-mediated transport"/>
    <property type="evidence" value="ECO:0007669"/>
    <property type="project" value="TreeGrafter"/>
</dbReference>
<evidence type="ECO:0000256" key="6">
    <source>
        <dbReference type="ARBA" id="ARBA00023289"/>
    </source>
</evidence>
<dbReference type="GO" id="GO:0005484">
    <property type="term" value="F:SNAP receptor activity"/>
    <property type="evidence" value="ECO:0007669"/>
    <property type="project" value="TreeGrafter"/>
</dbReference>
<dbReference type="Proteomes" id="UP001249851">
    <property type="component" value="Unassembled WGS sequence"/>
</dbReference>
<dbReference type="InterPro" id="IPR042855">
    <property type="entry name" value="V_SNARE_CC"/>
</dbReference>
<evidence type="ECO:0000256" key="7">
    <source>
        <dbReference type="ARBA" id="ARBA00046278"/>
    </source>
</evidence>
<evidence type="ECO:0000256" key="1">
    <source>
        <dbReference type="ARBA" id="ARBA00008025"/>
    </source>
</evidence>
<reference evidence="11" key="1">
    <citation type="journal article" date="2023" name="G3 (Bethesda)">
        <title>Whole genome assembly and annotation of the endangered Caribbean coral Acropora cervicornis.</title>
        <authorList>
            <person name="Selwyn J.D."/>
            <person name="Vollmer S.V."/>
        </authorList>
    </citation>
    <scope>NUCLEOTIDE SEQUENCE</scope>
    <source>
        <strain evidence="11">K2</strain>
    </source>
</reference>